<dbReference type="InterPro" id="IPR027417">
    <property type="entry name" value="P-loop_NTPase"/>
</dbReference>
<keyword evidence="3" id="KW-1003">Cell membrane</keyword>
<evidence type="ECO:0000256" key="4">
    <source>
        <dbReference type="ARBA" id="ARBA00022741"/>
    </source>
</evidence>
<dbReference type="PANTHER" id="PTHR24220">
    <property type="entry name" value="IMPORT ATP-BINDING PROTEIN"/>
    <property type="match status" value="1"/>
</dbReference>
<dbReference type="PANTHER" id="PTHR24220:SF689">
    <property type="entry name" value="LIPOPROTEIN-RELEASING SYSTEM ATP-BINDING PROTEIN LOLD"/>
    <property type="match status" value="1"/>
</dbReference>
<dbReference type="GO" id="GO:0089705">
    <property type="term" value="P:protein localization to outer membrane"/>
    <property type="evidence" value="ECO:0007669"/>
    <property type="project" value="TreeGrafter"/>
</dbReference>
<dbReference type="FunFam" id="3.40.50.300:FF:000230">
    <property type="entry name" value="Lipoprotein-releasing system ATP-binding protein LolD"/>
    <property type="match status" value="1"/>
</dbReference>
<organism evidence="9">
    <name type="scientific">uncultured Acidobacteriota bacterium</name>
    <dbReference type="NCBI Taxonomy" id="171953"/>
    <lineage>
        <taxon>Bacteria</taxon>
        <taxon>Pseudomonadati</taxon>
        <taxon>Acidobacteriota</taxon>
        <taxon>environmental samples</taxon>
    </lineage>
</organism>
<dbReference type="CDD" id="cd03255">
    <property type="entry name" value="ABC_MJ0796_LolCDE_FtsE"/>
    <property type="match status" value="1"/>
</dbReference>
<evidence type="ECO:0000256" key="7">
    <source>
        <dbReference type="ARBA" id="ARBA00023136"/>
    </source>
</evidence>
<reference evidence="9" key="2">
    <citation type="journal article" date="2012" name="PLoS ONE">
        <title>A Deeply Branching Thermophilic Bacterium with an Ancient Acetyl-CoA Pathway Dominates a Subsurface Ecosystem.</title>
        <authorList>
            <person name="Takami H."/>
            <person name="Noguchi H."/>
            <person name="Takaki Y."/>
            <person name="Uchiyama I."/>
            <person name="Toyoda A."/>
            <person name="Nishi S."/>
            <person name="Chee G.-J."/>
            <person name="Arai W."/>
            <person name="Nunoura T."/>
            <person name="Itoh T."/>
            <person name="Hattori M."/>
            <person name="Takai K."/>
        </authorList>
    </citation>
    <scope>NUCLEOTIDE SEQUENCE</scope>
</reference>
<dbReference type="GO" id="GO:0022857">
    <property type="term" value="F:transmembrane transporter activity"/>
    <property type="evidence" value="ECO:0007669"/>
    <property type="project" value="TreeGrafter"/>
</dbReference>
<evidence type="ECO:0000256" key="6">
    <source>
        <dbReference type="ARBA" id="ARBA00022967"/>
    </source>
</evidence>
<dbReference type="GO" id="GO:0044874">
    <property type="term" value="P:lipoprotein localization to outer membrane"/>
    <property type="evidence" value="ECO:0007669"/>
    <property type="project" value="TreeGrafter"/>
</dbReference>
<dbReference type="InterPro" id="IPR003439">
    <property type="entry name" value="ABC_transporter-like_ATP-bd"/>
</dbReference>
<dbReference type="InterPro" id="IPR015854">
    <property type="entry name" value="ABC_transpr_LolD-like"/>
</dbReference>
<dbReference type="EMBL" id="AP011679">
    <property type="protein sequence ID" value="BAL54158.1"/>
    <property type="molecule type" value="Genomic_DNA"/>
</dbReference>
<name>H5SDC2_9BACT</name>
<dbReference type="Gene3D" id="3.40.50.300">
    <property type="entry name" value="P-loop containing nucleotide triphosphate hydrolases"/>
    <property type="match status" value="1"/>
</dbReference>
<evidence type="ECO:0000256" key="1">
    <source>
        <dbReference type="ARBA" id="ARBA00005417"/>
    </source>
</evidence>
<dbReference type="SUPFAM" id="SSF52540">
    <property type="entry name" value="P-loop containing nucleoside triphosphate hydrolases"/>
    <property type="match status" value="1"/>
</dbReference>
<dbReference type="InterPro" id="IPR003593">
    <property type="entry name" value="AAA+_ATPase"/>
</dbReference>
<dbReference type="AlphaFoldDB" id="H5SDC2"/>
<keyword evidence="2" id="KW-0813">Transport</keyword>
<comment type="similarity">
    <text evidence="1">Belongs to the ABC transporter superfamily.</text>
</comment>
<proteinExistence type="inferred from homology"/>
<dbReference type="PROSITE" id="PS00211">
    <property type="entry name" value="ABC_TRANSPORTER_1"/>
    <property type="match status" value="1"/>
</dbReference>
<dbReference type="GO" id="GO:0005886">
    <property type="term" value="C:plasma membrane"/>
    <property type="evidence" value="ECO:0007669"/>
    <property type="project" value="TreeGrafter"/>
</dbReference>
<gene>
    <name evidence="9" type="ORF">HGMM_F13B08C16</name>
</gene>
<dbReference type="InterPro" id="IPR017871">
    <property type="entry name" value="ABC_transporter-like_CS"/>
</dbReference>
<dbReference type="SMART" id="SM00382">
    <property type="entry name" value="AAA"/>
    <property type="match status" value="1"/>
</dbReference>
<evidence type="ECO:0000256" key="5">
    <source>
        <dbReference type="ARBA" id="ARBA00022840"/>
    </source>
</evidence>
<sequence>MSEARSSSVRREPGATQTRILLRAERLTKIYTDGPEPVQVLRDLELSIAEGEMVAIVGASGSGKSTLLHLLGGLDRPTSGRVLFEEFDIFSGGEVDLARFRQQTIGFVFQFHGLLPEFTALENVMMPLLIGGMDRAEAARRAAAMLEQVGLGHRLAHKPAQLSGGEQQRVALARALVHEPRLLLADEPTGNLDARTGALVFALLQELHRTRHLTSVIATHNELIARRCDRMLHLHDGTVREEF</sequence>
<dbReference type="GO" id="GO:0016887">
    <property type="term" value="F:ATP hydrolysis activity"/>
    <property type="evidence" value="ECO:0007669"/>
    <property type="project" value="InterPro"/>
</dbReference>
<evidence type="ECO:0000313" key="9">
    <source>
        <dbReference type="EMBL" id="BAL54158.1"/>
    </source>
</evidence>
<evidence type="ECO:0000256" key="3">
    <source>
        <dbReference type="ARBA" id="ARBA00022475"/>
    </source>
</evidence>
<keyword evidence="4" id="KW-0547">Nucleotide-binding</keyword>
<keyword evidence="5 9" id="KW-0067">ATP-binding</keyword>
<evidence type="ECO:0000256" key="2">
    <source>
        <dbReference type="ARBA" id="ARBA00022448"/>
    </source>
</evidence>
<evidence type="ECO:0000259" key="8">
    <source>
        <dbReference type="PROSITE" id="PS50893"/>
    </source>
</evidence>
<dbReference type="InterPro" id="IPR017911">
    <property type="entry name" value="MacB-like_ATP-bd"/>
</dbReference>
<accession>H5SDC2</accession>
<feature type="domain" description="ABC transporter" evidence="8">
    <location>
        <begin position="22"/>
        <end position="243"/>
    </location>
</feature>
<protein>
    <submittedName>
        <fullName evidence="9">Lipopolysaccharide transport system ATP-binding protein</fullName>
    </submittedName>
</protein>
<dbReference type="Pfam" id="PF00005">
    <property type="entry name" value="ABC_tran"/>
    <property type="match status" value="1"/>
</dbReference>
<reference evidence="9" key="1">
    <citation type="journal article" date="2005" name="Environ. Microbiol.">
        <title>Genetic and functional properties of uncultivated thermophilic crenarchaeotes from a subsurface gold mine as revealed by analysis of genome fragments.</title>
        <authorList>
            <person name="Nunoura T."/>
            <person name="Hirayama H."/>
            <person name="Takami H."/>
            <person name="Oida H."/>
            <person name="Nishi S."/>
            <person name="Shimamura S."/>
            <person name="Suzuki Y."/>
            <person name="Inagaki F."/>
            <person name="Takai K."/>
            <person name="Nealson K.H."/>
            <person name="Horikoshi K."/>
        </authorList>
    </citation>
    <scope>NUCLEOTIDE SEQUENCE</scope>
</reference>
<keyword evidence="6" id="KW-1278">Translocase</keyword>
<dbReference type="GO" id="GO:0005524">
    <property type="term" value="F:ATP binding"/>
    <property type="evidence" value="ECO:0007669"/>
    <property type="project" value="UniProtKB-KW"/>
</dbReference>
<dbReference type="PROSITE" id="PS50893">
    <property type="entry name" value="ABC_TRANSPORTER_2"/>
    <property type="match status" value="1"/>
</dbReference>
<keyword evidence="7" id="KW-0472">Membrane</keyword>